<dbReference type="EMBL" id="CP096115">
    <property type="protein sequence ID" value="UUX92523.1"/>
    <property type="molecule type" value="Genomic_DNA"/>
</dbReference>
<evidence type="ECO:0000313" key="2">
    <source>
        <dbReference type="Proteomes" id="UP001060368"/>
    </source>
</evidence>
<reference evidence="1" key="1">
    <citation type="submission" date="2022-04" db="EMBL/GenBank/DDBJ databases">
        <title>Complete genome of Methanoplanus endosymbiosus DSM 3599.</title>
        <authorList>
            <person name="Chen S.-C."/>
            <person name="You Y.-T."/>
            <person name="Zhou Y.-Z."/>
            <person name="Lai M.-C."/>
        </authorList>
    </citation>
    <scope>NUCLEOTIDE SEQUENCE</scope>
    <source>
        <strain evidence="1">DSM 3599</strain>
    </source>
</reference>
<name>A0A9E7PLV2_9EURY</name>
<keyword evidence="2" id="KW-1185">Reference proteome</keyword>
<sequence length="67" mass="7686">MNYDYMVISAKYGLLSPDDKIKTYNKVLSKKSDADAIRDQAEEKLTPILQNYDKSLIYAQNTGYIMS</sequence>
<accession>A0A9E7PLV2</accession>
<proteinExistence type="predicted"/>
<evidence type="ECO:0000313" key="1">
    <source>
        <dbReference type="EMBL" id="UUX92523.1"/>
    </source>
</evidence>
<dbReference type="Proteomes" id="UP001060368">
    <property type="component" value="Chromosome"/>
</dbReference>
<gene>
    <name evidence="1" type="ORF">L6E24_14505</name>
</gene>
<dbReference type="AlphaFoldDB" id="A0A9E7PLV2"/>
<protein>
    <submittedName>
        <fullName evidence="1">Uncharacterized protein</fullName>
    </submittedName>
</protein>
<dbReference type="KEGG" id="mend:L6E24_14505"/>
<organism evidence="1 2">
    <name type="scientific">Methanoplanus endosymbiosus</name>
    <dbReference type="NCBI Taxonomy" id="33865"/>
    <lineage>
        <taxon>Archaea</taxon>
        <taxon>Methanobacteriati</taxon>
        <taxon>Methanobacteriota</taxon>
        <taxon>Stenosarchaea group</taxon>
        <taxon>Methanomicrobia</taxon>
        <taxon>Methanomicrobiales</taxon>
        <taxon>Methanomicrobiaceae</taxon>
        <taxon>Methanoplanus</taxon>
    </lineage>
</organism>